<evidence type="ECO:0000313" key="4">
    <source>
        <dbReference type="Proteomes" id="UP001337655"/>
    </source>
</evidence>
<dbReference type="InterPro" id="IPR050983">
    <property type="entry name" value="GST_Omega/HSP26"/>
</dbReference>
<organism evidence="3 4">
    <name type="scientific">Saxophila tyrrhenica</name>
    <dbReference type="NCBI Taxonomy" id="1690608"/>
    <lineage>
        <taxon>Eukaryota</taxon>
        <taxon>Fungi</taxon>
        <taxon>Dikarya</taxon>
        <taxon>Ascomycota</taxon>
        <taxon>Pezizomycotina</taxon>
        <taxon>Dothideomycetes</taxon>
        <taxon>Dothideomycetidae</taxon>
        <taxon>Mycosphaerellales</taxon>
        <taxon>Extremaceae</taxon>
        <taxon>Saxophila</taxon>
    </lineage>
</organism>
<keyword evidence="4" id="KW-1185">Reference proteome</keyword>
<gene>
    <name evidence="3" type="ORF">LTR77_000907</name>
</gene>
<dbReference type="PANTHER" id="PTHR43968:SF8">
    <property type="entry name" value="S-TRANSFERASE, PUTATIVE (AFU_ORTHOLOGUE AFUA_2G00590)-RELATED"/>
    <property type="match status" value="1"/>
</dbReference>
<dbReference type="Pfam" id="PF13409">
    <property type="entry name" value="GST_N_2"/>
    <property type="match status" value="1"/>
</dbReference>
<protein>
    <recommendedName>
        <fullName evidence="2">GST N-terminal domain-containing protein</fullName>
    </recommendedName>
</protein>
<dbReference type="CDD" id="cd00570">
    <property type="entry name" value="GST_N_family"/>
    <property type="match status" value="1"/>
</dbReference>
<dbReference type="PANTHER" id="PTHR43968">
    <property type="match status" value="1"/>
</dbReference>
<comment type="caution">
    <text evidence="3">The sequence shown here is derived from an EMBL/GenBank/DDBJ whole genome shotgun (WGS) entry which is preliminary data.</text>
</comment>
<feature type="region of interest" description="Disordered" evidence="1">
    <location>
        <begin position="1"/>
        <end position="27"/>
    </location>
</feature>
<dbReference type="EMBL" id="JAVRRT010000001">
    <property type="protein sequence ID" value="KAK5175767.1"/>
    <property type="molecule type" value="Genomic_DNA"/>
</dbReference>
<evidence type="ECO:0000259" key="2">
    <source>
        <dbReference type="PROSITE" id="PS50404"/>
    </source>
</evidence>
<dbReference type="CDD" id="cd00299">
    <property type="entry name" value="GST_C_family"/>
    <property type="match status" value="1"/>
</dbReference>
<dbReference type="SUPFAM" id="SSF52833">
    <property type="entry name" value="Thioredoxin-like"/>
    <property type="match status" value="1"/>
</dbReference>
<feature type="domain" description="GST N-terminal" evidence="2">
    <location>
        <begin position="29"/>
        <end position="129"/>
    </location>
</feature>
<dbReference type="Proteomes" id="UP001337655">
    <property type="component" value="Unassembled WGS sequence"/>
</dbReference>
<dbReference type="PROSITE" id="PS50404">
    <property type="entry name" value="GST_NTER"/>
    <property type="match status" value="1"/>
</dbReference>
<dbReference type="InterPro" id="IPR036249">
    <property type="entry name" value="Thioredoxin-like_sf"/>
</dbReference>
<dbReference type="SFLD" id="SFLDG00358">
    <property type="entry name" value="Main_(cytGST)"/>
    <property type="match status" value="1"/>
</dbReference>
<dbReference type="GeneID" id="89922256"/>
<sequence>MATTARAATTNGTLTSTHATGTSNGTVPPKITLYTNHRCPFAHRAHIVLAELDLPFEEVIIDLDTPRPQWYLDINPRGKSPIHPFHLIENKANLPSIKYQIPGLMDSPAIITESAIVAQFLADAFPSPLLPSSHEDPLAPLRRARIGFFTDTWNAKLSSFQMSAMKAPASEKQGVVDDWVAAIEKEIEPLLADAGPFFGGSKELTLAEAIVAPFLVRMYAFADDVYIPKSLGEKLDGLPNFGKWSQAVMGKESVMGIWEGEKFKQAFAKKYGGSIVTMK</sequence>
<dbReference type="Gene3D" id="1.20.1050.10">
    <property type="match status" value="1"/>
</dbReference>
<dbReference type="Gene3D" id="3.40.30.10">
    <property type="entry name" value="Glutaredoxin"/>
    <property type="match status" value="1"/>
</dbReference>
<dbReference type="AlphaFoldDB" id="A0AAV9PSG7"/>
<dbReference type="RefSeq" id="XP_064664405.1">
    <property type="nucleotide sequence ID" value="XM_064798171.1"/>
</dbReference>
<name>A0AAV9PSG7_9PEZI</name>
<accession>A0AAV9PSG7</accession>
<dbReference type="InterPro" id="IPR004045">
    <property type="entry name" value="Glutathione_S-Trfase_N"/>
</dbReference>
<evidence type="ECO:0000256" key="1">
    <source>
        <dbReference type="SAM" id="MobiDB-lite"/>
    </source>
</evidence>
<feature type="compositionally biased region" description="Low complexity" evidence="1">
    <location>
        <begin position="1"/>
        <end position="15"/>
    </location>
</feature>
<proteinExistence type="predicted"/>
<evidence type="ECO:0000313" key="3">
    <source>
        <dbReference type="EMBL" id="KAK5175767.1"/>
    </source>
</evidence>
<dbReference type="InterPro" id="IPR036282">
    <property type="entry name" value="Glutathione-S-Trfase_C_sf"/>
</dbReference>
<feature type="compositionally biased region" description="Polar residues" evidence="1">
    <location>
        <begin position="16"/>
        <end position="26"/>
    </location>
</feature>
<dbReference type="SFLD" id="SFLDS00019">
    <property type="entry name" value="Glutathione_Transferase_(cytos"/>
    <property type="match status" value="1"/>
</dbReference>
<dbReference type="InterPro" id="IPR040079">
    <property type="entry name" value="Glutathione_S-Trfase"/>
</dbReference>
<dbReference type="SUPFAM" id="SSF47616">
    <property type="entry name" value="GST C-terminal domain-like"/>
    <property type="match status" value="1"/>
</dbReference>
<reference evidence="3 4" key="1">
    <citation type="submission" date="2023-08" db="EMBL/GenBank/DDBJ databases">
        <title>Black Yeasts Isolated from many extreme environments.</title>
        <authorList>
            <person name="Coleine C."/>
            <person name="Stajich J.E."/>
            <person name="Selbmann L."/>
        </authorList>
    </citation>
    <scope>NUCLEOTIDE SEQUENCE [LARGE SCALE GENOMIC DNA]</scope>
    <source>
        <strain evidence="3 4">CCFEE 5935</strain>
    </source>
</reference>
<dbReference type="GO" id="GO:0005737">
    <property type="term" value="C:cytoplasm"/>
    <property type="evidence" value="ECO:0007669"/>
    <property type="project" value="TreeGrafter"/>
</dbReference>